<proteinExistence type="predicted"/>
<dbReference type="InterPro" id="IPR053781">
    <property type="entry name" value="F-box_AtFBL13-like"/>
</dbReference>
<dbReference type="InterPro" id="IPR036047">
    <property type="entry name" value="F-box-like_dom_sf"/>
</dbReference>
<protein>
    <recommendedName>
        <fullName evidence="1">F-box domain-containing protein</fullName>
    </recommendedName>
</protein>
<organism evidence="2 3">
    <name type="scientific">Rubus argutus</name>
    <name type="common">Southern blackberry</name>
    <dbReference type="NCBI Taxonomy" id="59490"/>
    <lineage>
        <taxon>Eukaryota</taxon>
        <taxon>Viridiplantae</taxon>
        <taxon>Streptophyta</taxon>
        <taxon>Embryophyta</taxon>
        <taxon>Tracheophyta</taxon>
        <taxon>Spermatophyta</taxon>
        <taxon>Magnoliopsida</taxon>
        <taxon>eudicotyledons</taxon>
        <taxon>Gunneridae</taxon>
        <taxon>Pentapetalae</taxon>
        <taxon>rosids</taxon>
        <taxon>fabids</taxon>
        <taxon>Rosales</taxon>
        <taxon>Rosaceae</taxon>
        <taxon>Rosoideae</taxon>
        <taxon>Rosoideae incertae sedis</taxon>
        <taxon>Rubus</taxon>
    </lineage>
</organism>
<comment type="caution">
    <text evidence="2">The sequence shown here is derived from an EMBL/GenBank/DDBJ whole genome shotgun (WGS) entry which is preliminary data.</text>
</comment>
<gene>
    <name evidence="2" type="ORF">M0R45_014469</name>
</gene>
<dbReference type="EMBL" id="JBEDUW010000003">
    <property type="protein sequence ID" value="KAK9937696.1"/>
    <property type="molecule type" value="Genomic_DNA"/>
</dbReference>
<dbReference type="InterPro" id="IPR006566">
    <property type="entry name" value="FBD"/>
</dbReference>
<feature type="domain" description="F-box" evidence="1">
    <location>
        <begin position="37"/>
        <end position="92"/>
    </location>
</feature>
<evidence type="ECO:0000313" key="3">
    <source>
        <dbReference type="Proteomes" id="UP001457282"/>
    </source>
</evidence>
<name>A0AAW1XLE2_RUBAR</name>
<dbReference type="SMART" id="SM00579">
    <property type="entry name" value="FBD"/>
    <property type="match status" value="1"/>
</dbReference>
<dbReference type="PROSITE" id="PS50181">
    <property type="entry name" value="FBOX"/>
    <property type="match status" value="1"/>
</dbReference>
<dbReference type="InterPro" id="IPR001810">
    <property type="entry name" value="F-box_dom"/>
</dbReference>
<dbReference type="SUPFAM" id="SSF81383">
    <property type="entry name" value="F-box domain"/>
    <property type="match status" value="1"/>
</dbReference>
<keyword evidence="3" id="KW-1185">Reference proteome</keyword>
<dbReference type="Pfam" id="PF08387">
    <property type="entry name" value="FBD"/>
    <property type="match status" value="1"/>
</dbReference>
<dbReference type="AlphaFoldDB" id="A0AAW1XLE2"/>
<evidence type="ECO:0000259" key="1">
    <source>
        <dbReference type="PROSITE" id="PS50181"/>
    </source>
</evidence>
<dbReference type="InterPro" id="IPR032675">
    <property type="entry name" value="LRR_dom_sf"/>
</dbReference>
<dbReference type="Pfam" id="PF00646">
    <property type="entry name" value="F-box"/>
    <property type="match status" value="1"/>
</dbReference>
<dbReference type="InterPro" id="IPR050232">
    <property type="entry name" value="FBL13/AtMIF1-like"/>
</dbReference>
<reference evidence="2 3" key="1">
    <citation type="journal article" date="2023" name="G3 (Bethesda)">
        <title>A chromosome-length genome assembly and annotation of blackberry (Rubus argutus, cv. 'Hillquist').</title>
        <authorList>
            <person name="Bruna T."/>
            <person name="Aryal R."/>
            <person name="Dudchenko O."/>
            <person name="Sargent D.J."/>
            <person name="Mead D."/>
            <person name="Buti M."/>
            <person name="Cavallini A."/>
            <person name="Hytonen T."/>
            <person name="Andres J."/>
            <person name="Pham M."/>
            <person name="Weisz D."/>
            <person name="Mascagni F."/>
            <person name="Usai G."/>
            <person name="Natali L."/>
            <person name="Bassil N."/>
            <person name="Fernandez G.E."/>
            <person name="Lomsadze A."/>
            <person name="Armour M."/>
            <person name="Olukolu B."/>
            <person name="Poorten T."/>
            <person name="Britton C."/>
            <person name="Davik J."/>
            <person name="Ashrafi H."/>
            <person name="Aiden E.L."/>
            <person name="Borodovsky M."/>
            <person name="Worthington M."/>
        </authorList>
    </citation>
    <scope>NUCLEOTIDE SEQUENCE [LARGE SCALE GENOMIC DNA]</scope>
    <source>
        <strain evidence="2">PI 553951</strain>
    </source>
</reference>
<dbReference type="Gene3D" id="3.80.10.10">
    <property type="entry name" value="Ribonuclease Inhibitor"/>
    <property type="match status" value="1"/>
</dbReference>
<dbReference type="InterPro" id="IPR055357">
    <property type="entry name" value="LRR_At1g61320_AtMIF1"/>
</dbReference>
<dbReference type="Pfam" id="PF23622">
    <property type="entry name" value="LRR_At1g61320_AtMIF1"/>
    <property type="match status" value="1"/>
</dbReference>
<accession>A0AAW1XLE2</accession>
<dbReference type="Proteomes" id="UP001457282">
    <property type="component" value="Unassembled WGS sequence"/>
</dbReference>
<evidence type="ECO:0000313" key="2">
    <source>
        <dbReference type="EMBL" id="KAK9937696.1"/>
    </source>
</evidence>
<dbReference type="PANTHER" id="PTHR31900">
    <property type="entry name" value="F-BOX/RNI SUPERFAMILY PROTEIN-RELATED"/>
    <property type="match status" value="1"/>
</dbReference>
<dbReference type="PANTHER" id="PTHR31900:SF34">
    <property type="entry name" value="EMB|CAB62440.1-RELATED"/>
    <property type="match status" value="1"/>
</dbReference>
<sequence length="508" mass="59164">MDSPFSFSDDYALVFQQRIRAFRENLDLESKCEARGEDRISQLPDAVLRHILSFLPSTKCVVRTSILSTRWKHIWAYVPNLYLDDEEFFSSADFVAFVDRVLLVRDSSAIQKFHLHFNYCHTEDFSRIDGWIRTAVSCNVVELDLSVDSDGEEMFELPISLLTCETLKVLSLMSMFIINVPTSGCFPSLKFLHLHFTVNCGYQTSMDLFDIPVLEHLSIYGDLEDNLLDFKISAPELKTLRIDMYSSDDLHWLYNFSIDAPKLEKLDLKGGSLSNFSLKNTKSLVEADIKLYLDRNEYYVGEDSVNRATEFLAGISMVKYLSLSWGIYEACTVPAFDNLSKLTLFLDGSHWWKFLMKLLERSPNLECLVIDDGFYPPRRQLEAEMIELPEKKEEVFELTKQEVEMRIDREYRMFLNWIAPESVPNCLLSHLKTISIKGFKGKAYIIYLDEMELTKYLLKNCRVLEKMTIYTPGLWRGTKEDIYSEISMFEWGSKTVQVELIEKLFYRC</sequence>
<dbReference type="SUPFAM" id="SSF52047">
    <property type="entry name" value="RNI-like"/>
    <property type="match status" value="1"/>
</dbReference>
<dbReference type="CDD" id="cd22160">
    <property type="entry name" value="F-box_AtFBL13-like"/>
    <property type="match status" value="1"/>
</dbReference>